<proteinExistence type="predicted"/>
<dbReference type="AlphaFoldDB" id="A0AAV5RNW7"/>
<gene>
    <name evidence="2" type="ORF">DASB73_041690</name>
</gene>
<name>A0AAV5RNW7_STABA</name>
<evidence type="ECO:0000313" key="3">
    <source>
        <dbReference type="Proteomes" id="UP001362899"/>
    </source>
</evidence>
<reference evidence="2 3" key="1">
    <citation type="journal article" date="2023" name="Elife">
        <title>Identification of key yeast species and microbe-microbe interactions impacting larval growth of Drosophila in the wild.</title>
        <authorList>
            <person name="Mure A."/>
            <person name="Sugiura Y."/>
            <person name="Maeda R."/>
            <person name="Honda K."/>
            <person name="Sakurai N."/>
            <person name="Takahashi Y."/>
            <person name="Watada M."/>
            <person name="Katoh T."/>
            <person name="Gotoh A."/>
            <person name="Gotoh Y."/>
            <person name="Taniguchi I."/>
            <person name="Nakamura K."/>
            <person name="Hayashi T."/>
            <person name="Katayama T."/>
            <person name="Uemura T."/>
            <person name="Hattori Y."/>
        </authorList>
    </citation>
    <scope>NUCLEOTIDE SEQUENCE [LARGE SCALE GENOMIC DNA]</scope>
    <source>
        <strain evidence="2 3">SB-73</strain>
    </source>
</reference>
<organism evidence="2 3">
    <name type="scientific">Starmerella bacillaris</name>
    <name type="common">Yeast</name>
    <name type="synonym">Candida zemplinina</name>
    <dbReference type="NCBI Taxonomy" id="1247836"/>
    <lineage>
        <taxon>Eukaryota</taxon>
        <taxon>Fungi</taxon>
        <taxon>Dikarya</taxon>
        <taxon>Ascomycota</taxon>
        <taxon>Saccharomycotina</taxon>
        <taxon>Dipodascomycetes</taxon>
        <taxon>Dipodascales</taxon>
        <taxon>Trichomonascaceae</taxon>
        <taxon>Starmerella</taxon>
    </lineage>
</organism>
<keyword evidence="3" id="KW-1185">Reference proteome</keyword>
<protein>
    <submittedName>
        <fullName evidence="2">Uncharacterized protein</fullName>
    </submittedName>
</protein>
<comment type="caution">
    <text evidence="2">The sequence shown here is derived from an EMBL/GenBank/DDBJ whole genome shotgun (WGS) entry which is preliminary data.</text>
</comment>
<feature type="compositionally biased region" description="Polar residues" evidence="1">
    <location>
        <begin position="133"/>
        <end position="147"/>
    </location>
</feature>
<feature type="compositionally biased region" description="Basic and acidic residues" evidence="1">
    <location>
        <begin position="148"/>
        <end position="159"/>
    </location>
</feature>
<evidence type="ECO:0000256" key="1">
    <source>
        <dbReference type="SAM" id="MobiDB-lite"/>
    </source>
</evidence>
<dbReference type="Proteomes" id="UP001362899">
    <property type="component" value="Unassembled WGS sequence"/>
</dbReference>
<accession>A0AAV5RNW7</accession>
<sequence length="310" mass="35122">MAVIPRFRSKAQHTATSLSKLAKDQLCQGWKLTGTYNMGDPTILDTIFDDKNLFTTPLYKFYERAKKFVTPQSELSTNKIRGISVVFAETLFSRQILGKCGTKLKLRVDNNTESYTAETCTRANRQMHGRNLDISQNDLPSKSVQVKNSREKNTKDSKKTNRSTIGTLFYFPPWHPISQARYSRPAIVLIRGSGLPYNGITPNLVPKNGKSMNPFDYAAFRRIAARRFRKALQSVFGNSRDGVYVIMMSRVPTFSEARAAMINALKRVNNADLSWASKQSNILTHTTMNTLLKRANQSPVPWNTDPKNWS</sequence>
<evidence type="ECO:0000313" key="2">
    <source>
        <dbReference type="EMBL" id="GMM53206.1"/>
    </source>
</evidence>
<dbReference type="EMBL" id="BTGC01000008">
    <property type="protein sequence ID" value="GMM53206.1"/>
    <property type="molecule type" value="Genomic_DNA"/>
</dbReference>
<feature type="region of interest" description="Disordered" evidence="1">
    <location>
        <begin position="126"/>
        <end position="160"/>
    </location>
</feature>